<evidence type="ECO:0000256" key="3">
    <source>
        <dbReference type="ARBA" id="ARBA00022475"/>
    </source>
</evidence>
<dbReference type="RefSeq" id="WP_353649902.1">
    <property type="nucleotide sequence ID" value="NZ_CP159218.1"/>
</dbReference>
<dbReference type="GO" id="GO:0005886">
    <property type="term" value="C:plasma membrane"/>
    <property type="evidence" value="ECO:0007669"/>
    <property type="project" value="UniProtKB-SubCell"/>
</dbReference>
<sequence length="159" mass="16474">MALVRAIARPLLASTLVFGGFDAFRNPASKTPAAEKLIGDLPAKLPVVSSTQQLVQLDGAVKVIAGTMLALGKFPRVAALALIASLVPTTLAGHRPWETEDPAAKKAHTLHLLKNASMTGGLLLAAVDTAGKPSVGWRARRAVRHAGETISDTAAQVTS</sequence>
<dbReference type="InterPro" id="IPR032808">
    <property type="entry name" value="DoxX"/>
</dbReference>
<dbReference type="AlphaFoldDB" id="A0AAU8DSX3"/>
<dbReference type="PANTHER" id="PTHR33452">
    <property type="entry name" value="OXIDOREDUCTASE CATD-RELATED"/>
    <property type="match status" value="1"/>
</dbReference>
<keyword evidence="4" id="KW-0812">Transmembrane</keyword>
<dbReference type="InterPro" id="IPR051907">
    <property type="entry name" value="DoxX-like_oxidoreductase"/>
</dbReference>
<evidence type="ECO:0000313" key="7">
    <source>
        <dbReference type="EMBL" id="XCG64289.1"/>
    </source>
</evidence>
<protein>
    <submittedName>
        <fullName evidence="7">DoxX family protein</fullName>
    </submittedName>
</protein>
<gene>
    <name evidence="7" type="ORF">ABLG96_02760</name>
</gene>
<name>A0AAU8DSX3_9ACTN</name>
<keyword evidence="3" id="KW-1003">Cell membrane</keyword>
<keyword evidence="6" id="KW-0472">Membrane</keyword>
<evidence type="ECO:0000256" key="5">
    <source>
        <dbReference type="ARBA" id="ARBA00022989"/>
    </source>
</evidence>
<evidence type="ECO:0000256" key="2">
    <source>
        <dbReference type="ARBA" id="ARBA00006679"/>
    </source>
</evidence>
<organism evidence="7">
    <name type="scientific">Nakamurella sp. A5-74</name>
    <dbReference type="NCBI Taxonomy" id="3158264"/>
    <lineage>
        <taxon>Bacteria</taxon>
        <taxon>Bacillati</taxon>
        <taxon>Actinomycetota</taxon>
        <taxon>Actinomycetes</taxon>
        <taxon>Nakamurellales</taxon>
        <taxon>Nakamurellaceae</taxon>
        <taxon>Nakamurella</taxon>
    </lineage>
</organism>
<comment type="similarity">
    <text evidence="2">Belongs to the DoxX family.</text>
</comment>
<reference evidence="7" key="1">
    <citation type="submission" date="2024-05" db="EMBL/GenBank/DDBJ databases">
        <authorList>
            <person name="Cai S.Y."/>
            <person name="Jin L.M."/>
            <person name="Li H.R."/>
        </authorList>
    </citation>
    <scope>NUCLEOTIDE SEQUENCE</scope>
    <source>
        <strain evidence="7">A5-74</strain>
    </source>
</reference>
<evidence type="ECO:0000256" key="1">
    <source>
        <dbReference type="ARBA" id="ARBA00004651"/>
    </source>
</evidence>
<proteinExistence type="inferred from homology"/>
<evidence type="ECO:0000256" key="4">
    <source>
        <dbReference type="ARBA" id="ARBA00022692"/>
    </source>
</evidence>
<comment type="subcellular location">
    <subcellularLocation>
        <location evidence="1">Cell membrane</location>
        <topology evidence="1">Multi-pass membrane protein</topology>
    </subcellularLocation>
</comment>
<keyword evidence="5" id="KW-1133">Transmembrane helix</keyword>
<dbReference type="EMBL" id="CP159218">
    <property type="protein sequence ID" value="XCG64289.1"/>
    <property type="molecule type" value="Genomic_DNA"/>
</dbReference>
<dbReference type="PANTHER" id="PTHR33452:SF1">
    <property type="entry name" value="INNER MEMBRANE PROTEIN YPHA-RELATED"/>
    <property type="match status" value="1"/>
</dbReference>
<accession>A0AAU8DSX3</accession>
<dbReference type="Pfam" id="PF07681">
    <property type="entry name" value="DoxX"/>
    <property type="match status" value="1"/>
</dbReference>
<evidence type="ECO:0000256" key="6">
    <source>
        <dbReference type="ARBA" id="ARBA00023136"/>
    </source>
</evidence>